<gene>
    <name evidence="1" type="ORF">CNECB9_1240014</name>
</gene>
<evidence type="ECO:0000313" key="1">
    <source>
        <dbReference type="EMBL" id="SCU73617.1"/>
    </source>
</evidence>
<accession>A0A1K0I8P6</accession>
<organism evidence="1">
    <name type="scientific">Cupriavidus necator</name>
    <name type="common">Alcaligenes eutrophus</name>
    <name type="synonym">Ralstonia eutropha</name>
    <dbReference type="NCBI Taxonomy" id="106590"/>
    <lineage>
        <taxon>Bacteria</taxon>
        <taxon>Pseudomonadati</taxon>
        <taxon>Pseudomonadota</taxon>
        <taxon>Betaproteobacteria</taxon>
        <taxon>Burkholderiales</taxon>
        <taxon>Burkholderiaceae</taxon>
        <taxon>Cupriavidus</taxon>
    </lineage>
</organism>
<sequence length="51" mass="5889">MAATLITALVLIALVACAAFAIWMLREKNPTLLQQQEQSVRTWFDHMIHRH</sequence>
<reference evidence="1" key="1">
    <citation type="submission" date="2016-09" db="EMBL/GenBank/DDBJ databases">
        <authorList>
            <person name="Capua I."/>
            <person name="De Benedictis P."/>
            <person name="Joannis T."/>
            <person name="Lombin L.H."/>
            <person name="Cattoli G."/>
        </authorList>
    </citation>
    <scope>NUCLEOTIDE SEQUENCE</scope>
    <source>
        <strain evidence="1">B9</strain>
    </source>
</reference>
<dbReference type="EMBL" id="FMSH01000029">
    <property type="protein sequence ID" value="SCU73617.1"/>
    <property type="molecule type" value="Genomic_DNA"/>
</dbReference>
<name>A0A1K0I8P6_CUPNE</name>
<dbReference type="RefSeq" id="WP_010809186.1">
    <property type="nucleotide sequence ID" value="NZ_CAXUOZ020000001.1"/>
</dbReference>
<protein>
    <submittedName>
        <fullName evidence="1">Uncharacterized protein</fullName>
    </submittedName>
</protein>
<dbReference type="AlphaFoldDB" id="A0A1K0I8P6"/>
<proteinExistence type="predicted"/>